<dbReference type="InterPro" id="IPR006652">
    <property type="entry name" value="Kelch_1"/>
</dbReference>
<feature type="domain" description="FKB95-like N-terminal Kelch" evidence="4">
    <location>
        <begin position="97"/>
        <end position="302"/>
    </location>
</feature>
<evidence type="ECO:0000313" key="5">
    <source>
        <dbReference type="EMBL" id="PKU80226.1"/>
    </source>
</evidence>
<gene>
    <name evidence="5" type="primary">SKIP4</name>
    <name evidence="5" type="ORF">MA16_Dca005757</name>
</gene>
<dbReference type="Pfam" id="PF25210">
    <property type="entry name" value="Kelch_FKB95"/>
    <property type="match status" value="1"/>
</dbReference>
<reference evidence="5 6" key="2">
    <citation type="journal article" date="2017" name="Nature">
        <title>The Apostasia genome and the evolution of orchids.</title>
        <authorList>
            <person name="Zhang G.Q."/>
            <person name="Liu K.W."/>
            <person name="Li Z."/>
            <person name="Lohaus R."/>
            <person name="Hsiao Y.Y."/>
            <person name="Niu S.C."/>
            <person name="Wang J.Y."/>
            <person name="Lin Y.C."/>
            <person name="Xu Q."/>
            <person name="Chen L.J."/>
            <person name="Yoshida K."/>
            <person name="Fujiwara S."/>
            <person name="Wang Z.W."/>
            <person name="Zhang Y.Q."/>
            <person name="Mitsuda N."/>
            <person name="Wang M."/>
            <person name="Liu G.H."/>
            <person name="Pecoraro L."/>
            <person name="Huang H.X."/>
            <person name="Xiao X.J."/>
            <person name="Lin M."/>
            <person name="Wu X.Y."/>
            <person name="Wu W.L."/>
            <person name="Chen Y.Y."/>
            <person name="Chang S.B."/>
            <person name="Sakamoto S."/>
            <person name="Ohme-Takagi M."/>
            <person name="Yagi M."/>
            <person name="Zeng S.J."/>
            <person name="Shen C.Y."/>
            <person name="Yeh C.M."/>
            <person name="Luo Y.B."/>
            <person name="Tsai W.C."/>
            <person name="Van de Peer Y."/>
            <person name="Liu Z.J."/>
        </authorList>
    </citation>
    <scope>NUCLEOTIDE SEQUENCE [LARGE SCALE GENOMIC DNA]</scope>
    <source>
        <tissue evidence="5">The whole plant</tissue>
    </source>
</reference>
<dbReference type="AlphaFoldDB" id="A0A2I0WX40"/>
<dbReference type="SMART" id="SM00612">
    <property type="entry name" value="Kelch"/>
    <property type="match status" value="2"/>
</dbReference>
<name>A0A2I0WX40_9ASPA</name>
<keyword evidence="1" id="KW-0880">Kelch repeat</keyword>
<evidence type="ECO:0000256" key="1">
    <source>
        <dbReference type="ARBA" id="ARBA00022441"/>
    </source>
</evidence>
<organism evidence="5 6">
    <name type="scientific">Dendrobium catenatum</name>
    <dbReference type="NCBI Taxonomy" id="906689"/>
    <lineage>
        <taxon>Eukaryota</taxon>
        <taxon>Viridiplantae</taxon>
        <taxon>Streptophyta</taxon>
        <taxon>Embryophyta</taxon>
        <taxon>Tracheophyta</taxon>
        <taxon>Spermatophyta</taxon>
        <taxon>Magnoliopsida</taxon>
        <taxon>Liliopsida</taxon>
        <taxon>Asparagales</taxon>
        <taxon>Orchidaceae</taxon>
        <taxon>Epidendroideae</taxon>
        <taxon>Malaxideae</taxon>
        <taxon>Dendrobiinae</taxon>
        <taxon>Dendrobium</taxon>
    </lineage>
</organism>
<dbReference type="Proteomes" id="UP000233837">
    <property type="component" value="Unassembled WGS sequence"/>
</dbReference>
<dbReference type="PANTHER" id="PTHR46344:SF26">
    <property type="entry name" value="F-BOX DOMAIN-CONTAINING PROTEIN"/>
    <property type="match status" value="1"/>
</dbReference>
<dbReference type="InterPro" id="IPR036047">
    <property type="entry name" value="F-box-like_dom_sf"/>
</dbReference>
<dbReference type="CDD" id="cd22152">
    <property type="entry name" value="F-box_AtAFR-like"/>
    <property type="match status" value="1"/>
</dbReference>
<dbReference type="SUPFAM" id="SSF81383">
    <property type="entry name" value="F-box domain"/>
    <property type="match status" value="1"/>
</dbReference>
<dbReference type="Pfam" id="PF00646">
    <property type="entry name" value="F-box"/>
    <property type="match status" value="1"/>
</dbReference>
<feature type="domain" description="F-box" evidence="3">
    <location>
        <begin position="24"/>
        <end position="61"/>
    </location>
</feature>
<protein>
    <submittedName>
        <fullName evidence="5">F-box/kelch-repeat protein SKIP4</fullName>
    </submittedName>
</protein>
<keyword evidence="6" id="KW-1185">Reference proteome</keyword>
<dbReference type="SUPFAM" id="SSF117281">
    <property type="entry name" value="Kelch motif"/>
    <property type="match status" value="1"/>
</dbReference>
<evidence type="ECO:0000259" key="4">
    <source>
        <dbReference type="Pfam" id="PF25210"/>
    </source>
</evidence>
<evidence type="ECO:0000259" key="3">
    <source>
        <dbReference type="Pfam" id="PF00646"/>
    </source>
</evidence>
<dbReference type="OrthoDB" id="68328at2759"/>
<keyword evidence="2" id="KW-0677">Repeat</keyword>
<evidence type="ECO:0000256" key="2">
    <source>
        <dbReference type="ARBA" id="ARBA00022737"/>
    </source>
</evidence>
<evidence type="ECO:0000313" key="6">
    <source>
        <dbReference type="Proteomes" id="UP000233837"/>
    </source>
</evidence>
<dbReference type="EMBL" id="KZ502363">
    <property type="protein sequence ID" value="PKU80226.1"/>
    <property type="molecule type" value="Genomic_DNA"/>
</dbReference>
<sequence length="358" mass="40708">MSSPENIRQEYEHALEQHVPLIYGLPDDLAILCLSKVPRQFHHVLRCVSKRWSALLCSKEFSSCRSRQNLRETWIYAMCVNKYRVNCCYVLNPYPSSKHWKLLQRIPSECMGREGMSFEALGNKLFLLGGCSCQENPTNDVYSYDTSTEKWEKAARMPTARCYFLSAALGNKIYVTGGLGLSSDASNSWDIYDYHSNNWNSYEDTSLIPDIVKSFIFEGKVYTIHNTWIDRQFARAYDPSSRKWEDANQQMSSCARGPTVVVQDTLYMLDETYGTRLMMWQNEAKEWVPLGRLAQMLTKPPCQLVAVGTCIFIVGQKLSTVVVDMEKATQVEGVLVGSSLVPKLDNDLSVISCKTIAI</sequence>
<dbReference type="PANTHER" id="PTHR46344">
    <property type="entry name" value="OS02G0202900 PROTEIN"/>
    <property type="match status" value="1"/>
</dbReference>
<dbReference type="Gene3D" id="2.120.10.80">
    <property type="entry name" value="Kelch-type beta propeller"/>
    <property type="match status" value="1"/>
</dbReference>
<accession>A0A2I0WX40</accession>
<dbReference type="InterPro" id="IPR057499">
    <property type="entry name" value="Kelch_FKB95"/>
</dbReference>
<dbReference type="InterPro" id="IPR015915">
    <property type="entry name" value="Kelch-typ_b-propeller"/>
</dbReference>
<reference evidence="5 6" key="1">
    <citation type="journal article" date="2016" name="Sci. Rep.">
        <title>The Dendrobium catenatum Lindl. genome sequence provides insights into polysaccharide synthase, floral development and adaptive evolution.</title>
        <authorList>
            <person name="Zhang G.Q."/>
            <person name="Xu Q."/>
            <person name="Bian C."/>
            <person name="Tsai W.C."/>
            <person name="Yeh C.M."/>
            <person name="Liu K.W."/>
            <person name="Yoshida K."/>
            <person name="Zhang L.S."/>
            <person name="Chang S.B."/>
            <person name="Chen F."/>
            <person name="Shi Y."/>
            <person name="Su Y.Y."/>
            <person name="Zhang Y.Q."/>
            <person name="Chen L.J."/>
            <person name="Yin Y."/>
            <person name="Lin M."/>
            <person name="Huang H."/>
            <person name="Deng H."/>
            <person name="Wang Z.W."/>
            <person name="Zhu S.L."/>
            <person name="Zhao X."/>
            <person name="Deng C."/>
            <person name="Niu S.C."/>
            <person name="Huang J."/>
            <person name="Wang M."/>
            <person name="Liu G.H."/>
            <person name="Yang H.J."/>
            <person name="Xiao X.J."/>
            <person name="Hsiao Y.Y."/>
            <person name="Wu W.L."/>
            <person name="Chen Y.Y."/>
            <person name="Mitsuda N."/>
            <person name="Ohme-Takagi M."/>
            <person name="Luo Y.B."/>
            <person name="Van de Peer Y."/>
            <person name="Liu Z.J."/>
        </authorList>
    </citation>
    <scope>NUCLEOTIDE SEQUENCE [LARGE SCALE GENOMIC DNA]</scope>
    <source>
        <tissue evidence="5">The whole plant</tissue>
    </source>
</reference>
<proteinExistence type="predicted"/>
<dbReference type="InterPro" id="IPR001810">
    <property type="entry name" value="F-box_dom"/>
</dbReference>